<evidence type="ECO:0000313" key="9">
    <source>
        <dbReference type="EMBL" id="MDQ0423235.1"/>
    </source>
</evidence>
<dbReference type="PRINTS" id="PR00709">
    <property type="entry name" value="AVIDIN"/>
</dbReference>
<dbReference type="InterPro" id="IPR005469">
    <property type="entry name" value="Avidin"/>
</dbReference>
<feature type="signal peptide" evidence="8">
    <location>
        <begin position="1"/>
        <end position="19"/>
    </location>
</feature>
<keyword evidence="10" id="KW-1185">Reference proteome</keyword>
<dbReference type="InterPro" id="IPR051764">
    <property type="entry name" value="Avidin/Streptavidin-rel"/>
</dbReference>
<evidence type="ECO:0000256" key="2">
    <source>
        <dbReference type="ARBA" id="ARBA00006297"/>
    </source>
</evidence>
<gene>
    <name evidence="9" type="ORF">J2045_004287</name>
</gene>
<keyword evidence="6" id="KW-0325">Glycoprotein</keyword>
<evidence type="ECO:0000256" key="1">
    <source>
        <dbReference type="ARBA" id="ARBA00004613"/>
    </source>
</evidence>
<evidence type="ECO:0000313" key="10">
    <source>
        <dbReference type="Proteomes" id="UP001238496"/>
    </source>
</evidence>
<dbReference type="InterPro" id="IPR036896">
    <property type="entry name" value="Avidin-like_sf"/>
</dbReference>
<evidence type="ECO:0000256" key="8">
    <source>
        <dbReference type="SAM" id="SignalP"/>
    </source>
</evidence>
<evidence type="ECO:0008006" key="11">
    <source>
        <dbReference type="Google" id="ProtNLM"/>
    </source>
</evidence>
<dbReference type="RefSeq" id="WP_307376849.1">
    <property type="nucleotide sequence ID" value="NZ_JAUSUW010000017.1"/>
</dbReference>
<dbReference type="PROSITE" id="PS51326">
    <property type="entry name" value="AVIDIN_2"/>
    <property type="match status" value="1"/>
</dbReference>
<evidence type="ECO:0000256" key="4">
    <source>
        <dbReference type="ARBA" id="ARBA00022729"/>
    </source>
</evidence>
<comment type="similarity">
    <text evidence="2">Belongs to the avidin/streptavidin family.</text>
</comment>
<evidence type="ECO:0000256" key="6">
    <source>
        <dbReference type="ARBA" id="ARBA00023180"/>
    </source>
</evidence>
<keyword evidence="3" id="KW-0964">Secreted</keyword>
<evidence type="ECO:0000256" key="3">
    <source>
        <dbReference type="ARBA" id="ARBA00022525"/>
    </source>
</evidence>
<dbReference type="Gene3D" id="2.40.128.30">
    <property type="entry name" value="Avidin-like"/>
    <property type="match status" value="1"/>
</dbReference>
<organism evidence="9 10">
    <name type="scientific">Peteryoungia aggregata LMG 23059</name>
    <dbReference type="NCBI Taxonomy" id="1368425"/>
    <lineage>
        <taxon>Bacteria</taxon>
        <taxon>Pseudomonadati</taxon>
        <taxon>Pseudomonadota</taxon>
        <taxon>Alphaproteobacteria</taxon>
        <taxon>Hyphomicrobiales</taxon>
        <taxon>Rhizobiaceae</taxon>
        <taxon>Peteryoungia</taxon>
    </lineage>
</organism>
<accession>A0ABU0GF40</accession>
<keyword evidence="5" id="KW-1015">Disulfide bond</keyword>
<dbReference type="InterPro" id="IPR005468">
    <property type="entry name" value="Avidin/str"/>
</dbReference>
<dbReference type="Proteomes" id="UP001238496">
    <property type="component" value="Unassembled WGS sequence"/>
</dbReference>
<name>A0ABU0GF40_9HYPH</name>
<reference evidence="9 10" key="1">
    <citation type="submission" date="2023-07" db="EMBL/GenBank/DDBJ databases">
        <title>Genomic Encyclopedia of Type Strains, Phase IV (KMG-IV): sequencing the most valuable type-strain genomes for metagenomic binning, comparative biology and taxonomic classification.</title>
        <authorList>
            <person name="Goeker M."/>
        </authorList>
    </citation>
    <scope>NUCLEOTIDE SEQUENCE [LARGE SCALE GENOMIC DNA]</scope>
    <source>
        <strain evidence="9 10">DSM 1111</strain>
    </source>
</reference>
<keyword evidence="7" id="KW-0092">Biotin</keyword>
<comment type="subcellular location">
    <subcellularLocation>
        <location evidence="1">Secreted</location>
    </subcellularLocation>
</comment>
<dbReference type="Pfam" id="PF01382">
    <property type="entry name" value="Avidin"/>
    <property type="match status" value="1"/>
</dbReference>
<keyword evidence="4 8" id="KW-0732">Signal</keyword>
<evidence type="ECO:0000256" key="5">
    <source>
        <dbReference type="ARBA" id="ARBA00023157"/>
    </source>
</evidence>
<dbReference type="PANTHER" id="PTHR34399">
    <property type="entry name" value="AVIDIN-RELATED"/>
    <property type="match status" value="1"/>
</dbReference>
<evidence type="ECO:0000256" key="7">
    <source>
        <dbReference type="ARBA" id="ARBA00023267"/>
    </source>
</evidence>
<protein>
    <recommendedName>
        <fullName evidence="11">Avidin family protein</fullName>
    </recommendedName>
</protein>
<proteinExistence type="inferred from homology"/>
<feature type="chain" id="PRO_5047021553" description="Avidin family protein" evidence="8">
    <location>
        <begin position="20"/>
        <end position="158"/>
    </location>
</feature>
<dbReference type="EMBL" id="JAUSUW010000017">
    <property type="protein sequence ID" value="MDQ0423235.1"/>
    <property type="molecule type" value="Genomic_DNA"/>
</dbReference>
<sequence length="158" mass="16762">MARVLSFLIALFFSTTVMAFTSFKAENFMDFSSLSGASTTWINELGSVMTIDVASDGSVSGTYVNNAQGTGCQGTPYVLNGRVTGNTIAFSVAWSNGTANCNSVTGWAGYAQVSTGNTLQIVTQWNLAYMASSGGQIQSGKDVFTYQPQIVQQSLLEK</sequence>
<dbReference type="PANTHER" id="PTHR34399:SF3">
    <property type="entry name" value="AVID PROTEIN-RELATED"/>
    <property type="match status" value="1"/>
</dbReference>
<dbReference type="SUPFAM" id="SSF50876">
    <property type="entry name" value="Avidin/streptavidin"/>
    <property type="match status" value="1"/>
</dbReference>
<comment type="caution">
    <text evidence="9">The sequence shown here is derived from an EMBL/GenBank/DDBJ whole genome shotgun (WGS) entry which is preliminary data.</text>
</comment>